<feature type="region of interest" description="Disordered" evidence="1">
    <location>
        <begin position="54"/>
        <end position="89"/>
    </location>
</feature>
<accession>A0A4D9DVJ9</accession>
<evidence type="ECO:0000313" key="3">
    <source>
        <dbReference type="Proteomes" id="UP000297703"/>
    </source>
</evidence>
<keyword evidence="3" id="KW-1185">Reference proteome</keyword>
<reference evidence="2 3" key="2">
    <citation type="submission" date="2019-04" db="EMBL/GenBank/DDBJ databases">
        <title>The genome sequence of big-headed turtle.</title>
        <authorList>
            <person name="Gong S."/>
        </authorList>
    </citation>
    <scope>NUCLEOTIDE SEQUENCE [LARGE SCALE GENOMIC DNA]</scope>
    <source>
        <strain evidence="2">DO16091913</strain>
        <tissue evidence="2">Muscle</tissue>
    </source>
</reference>
<dbReference type="Proteomes" id="UP000297703">
    <property type="component" value="Unassembled WGS sequence"/>
</dbReference>
<name>A0A4D9DVJ9_9SAUR</name>
<reference evidence="2 3" key="1">
    <citation type="submission" date="2019-04" db="EMBL/GenBank/DDBJ databases">
        <title>Draft genome of the big-headed turtle Platysternon megacephalum.</title>
        <authorList>
            <person name="Gong S."/>
        </authorList>
    </citation>
    <scope>NUCLEOTIDE SEQUENCE [LARGE SCALE GENOMIC DNA]</scope>
    <source>
        <strain evidence="2">DO16091913</strain>
        <tissue evidence="2">Muscle</tissue>
    </source>
</reference>
<gene>
    <name evidence="2" type="ORF">DR999_PMT15790</name>
</gene>
<sequence>MAYLAKGFLGPISIPQGKCLTDTEVTPSEQPGRHPMTSRYPSALLPHTQVRMEPLGNSRTGLEGPGREGKIQAEKLQGGLSKVPPLYGS</sequence>
<evidence type="ECO:0000256" key="1">
    <source>
        <dbReference type="SAM" id="MobiDB-lite"/>
    </source>
</evidence>
<organism evidence="2 3">
    <name type="scientific">Platysternon megacephalum</name>
    <name type="common">big-headed turtle</name>
    <dbReference type="NCBI Taxonomy" id="55544"/>
    <lineage>
        <taxon>Eukaryota</taxon>
        <taxon>Metazoa</taxon>
        <taxon>Chordata</taxon>
        <taxon>Craniata</taxon>
        <taxon>Vertebrata</taxon>
        <taxon>Euteleostomi</taxon>
        <taxon>Archelosauria</taxon>
        <taxon>Testudinata</taxon>
        <taxon>Testudines</taxon>
        <taxon>Cryptodira</taxon>
        <taxon>Durocryptodira</taxon>
        <taxon>Testudinoidea</taxon>
        <taxon>Platysternidae</taxon>
        <taxon>Platysternon</taxon>
    </lineage>
</organism>
<evidence type="ECO:0000313" key="2">
    <source>
        <dbReference type="EMBL" id="TFK01951.1"/>
    </source>
</evidence>
<protein>
    <submittedName>
        <fullName evidence="2">Protein FAM53C</fullName>
    </submittedName>
</protein>
<dbReference type="EMBL" id="QXTE01000204">
    <property type="protein sequence ID" value="TFK01951.1"/>
    <property type="molecule type" value="Genomic_DNA"/>
</dbReference>
<dbReference type="AlphaFoldDB" id="A0A4D9DVJ9"/>
<proteinExistence type="predicted"/>
<comment type="caution">
    <text evidence="2">The sequence shown here is derived from an EMBL/GenBank/DDBJ whole genome shotgun (WGS) entry which is preliminary data.</text>
</comment>